<reference evidence="12 13" key="2">
    <citation type="submission" date="2015-10" db="EMBL/GenBank/DDBJ databases">
        <title>Draft Genome Sequence of Prosthecomicrobium hirschii ATCC 27832.</title>
        <authorList>
            <person name="Daniel J."/>
            <person name="Givan S.A."/>
            <person name="Brun Y.V."/>
            <person name="Brown P.J."/>
        </authorList>
    </citation>
    <scope>NUCLEOTIDE SEQUENCE [LARGE SCALE GENOMIC DNA]</scope>
    <source>
        <strain evidence="12 13">16</strain>
    </source>
</reference>
<feature type="active site" description="Acyl-ester intermediate" evidence="7">
    <location>
        <position position="33"/>
    </location>
</feature>
<feature type="region of interest" description="Disordered" evidence="10">
    <location>
        <begin position="253"/>
        <end position="274"/>
    </location>
</feature>
<evidence type="ECO:0000256" key="9">
    <source>
        <dbReference type="RuleBase" id="RU004016"/>
    </source>
</evidence>
<dbReference type="SUPFAM" id="SSF110997">
    <property type="entry name" value="Sporulation related repeat"/>
    <property type="match status" value="1"/>
</dbReference>
<keyword evidence="13" id="KW-1185">Reference proteome</keyword>
<feature type="region of interest" description="Disordered" evidence="10">
    <location>
        <begin position="343"/>
        <end position="432"/>
    </location>
</feature>
<comment type="similarity">
    <text evidence="1 9">Belongs to the peptidase S11 family.</text>
</comment>
<dbReference type="InterPro" id="IPR007730">
    <property type="entry name" value="SPOR-like_dom"/>
</dbReference>
<dbReference type="Pfam" id="PF00768">
    <property type="entry name" value="Peptidase_S11"/>
    <property type="match status" value="1"/>
</dbReference>
<dbReference type="InterPro" id="IPR018044">
    <property type="entry name" value="Peptidase_S11"/>
</dbReference>
<dbReference type="InterPro" id="IPR036680">
    <property type="entry name" value="SPOR-like_sf"/>
</dbReference>
<dbReference type="GO" id="GO:0009252">
    <property type="term" value="P:peptidoglycan biosynthetic process"/>
    <property type="evidence" value="ECO:0007669"/>
    <property type="project" value="UniProtKB-KW"/>
</dbReference>
<dbReference type="Gene3D" id="3.40.710.10">
    <property type="entry name" value="DD-peptidase/beta-lactamase superfamily"/>
    <property type="match status" value="1"/>
</dbReference>
<dbReference type="RefSeq" id="WP_054357245.1">
    <property type="nucleotide sequence ID" value="NZ_LJYW01000001.1"/>
</dbReference>
<feature type="binding site" evidence="8">
    <location>
        <position position="195"/>
    </location>
    <ligand>
        <name>substrate</name>
    </ligand>
</feature>
<dbReference type="PANTHER" id="PTHR21581">
    <property type="entry name" value="D-ALANYL-D-ALANINE CARBOXYPEPTIDASE"/>
    <property type="match status" value="1"/>
</dbReference>
<dbReference type="GO" id="GO:0009002">
    <property type="term" value="F:serine-type D-Ala-D-Ala carboxypeptidase activity"/>
    <property type="evidence" value="ECO:0007669"/>
    <property type="project" value="InterPro"/>
</dbReference>
<dbReference type="InterPro" id="IPR001967">
    <property type="entry name" value="Peptidase_S11_N"/>
</dbReference>
<organism evidence="12 13">
    <name type="scientific">Prosthecodimorpha hirschii</name>
    <dbReference type="NCBI Taxonomy" id="665126"/>
    <lineage>
        <taxon>Bacteria</taxon>
        <taxon>Pseudomonadati</taxon>
        <taxon>Pseudomonadota</taxon>
        <taxon>Alphaproteobacteria</taxon>
        <taxon>Hyphomicrobiales</taxon>
        <taxon>Ancalomicrobiaceae</taxon>
        <taxon>Prosthecodimorpha</taxon>
    </lineage>
</organism>
<reference evidence="12 13" key="1">
    <citation type="submission" date="2015-09" db="EMBL/GenBank/DDBJ databases">
        <authorList>
            <person name="Jackson K.R."/>
            <person name="Lunt B.L."/>
            <person name="Fisher J.N.B."/>
            <person name="Gardner A.V."/>
            <person name="Bailey M.E."/>
            <person name="Deus L.M."/>
            <person name="Earl A.S."/>
            <person name="Gibby P.D."/>
            <person name="Hartmann K.A."/>
            <person name="Liu J.E."/>
            <person name="Manci A.M."/>
            <person name="Nielsen D.A."/>
            <person name="Solomon M.B."/>
            <person name="Breakwell D.P."/>
            <person name="Burnett S.H."/>
            <person name="Grose J.H."/>
        </authorList>
    </citation>
    <scope>NUCLEOTIDE SEQUENCE [LARGE SCALE GENOMIC DNA]</scope>
    <source>
        <strain evidence="12 13">16</strain>
    </source>
</reference>
<dbReference type="Gene3D" id="3.30.70.1070">
    <property type="entry name" value="Sporulation related repeat"/>
    <property type="match status" value="1"/>
</dbReference>
<feature type="active site" description="Proton acceptor" evidence="7">
    <location>
        <position position="36"/>
    </location>
</feature>
<keyword evidence="6" id="KW-0961">Cell wall biogenesis/degradation</keyword>
<dbReference type="GO" id="GO:0042834">
    <property type="term" value="F:peptidoglycan binding"/>
    <property type="evidence" value="ECO:0007669"/>
    <property type="project" value="InterPro"/>
</dbReference>
<evidence type="ECO:0000256" key="8">
    <source>
        <dbReference type="PIRSR" id="PIRSR618044-2"/>
    </source>
</evidence>
<proteinExistence type="inferred from homology"/>
<comment type="caution">
    <text evidence="12">The sequence shown here is derived from an EMBL/GenBank/DDBJ whole genome shotgun (WGS) entry which is preliminary data.</text>
</comment>
<keyword evidence="2" id="KW-0732">Signal</keyword>
<feature type="compositionally biased region" description="Basic and acidic residues" evidence="10">
    <location>
        <begin position="381"/>
        <end position="392"/>
    </location>
</feature>
<dbReference type="EMBL" id="LJYW01000001">
    <property type="protein sequence ID" value="KPL51082.1"/>
    <property type="molecule type" value="Genomic_DNA"/>
</dbReference>
<dbReference type="GO" id="GO:0006508">
    <property type="term" value="P:proteolysis"/>
    <property type="evidence" value="ECO:0007669"/>
    <property type="project" value="InterPro"/>
</dbReference>
<evidence type="ECO:0000313" key="12">
    <source>
        <dbReference type="EMBL" id="KPL51082.1"/>
    </source>
</evidence>
<evidence type="ECO:0000313" key="13">
    <source>
        <dbReference type="Proteomes" id="UP000048984"/>
    </source>
</evidence>
<feature type="compositionally biased region" description="Low complexity" evidence="10">
    <location>
        <begin position="343"/>
        <end position="359"/>
    </location>
</feature>
<dbReference type="AlphaFoldDB" id="A0A0P6VW20"/>
<accession>A0A0P6VW20</accession>
<dbReference type="PANTHER" id="PTHR21581:SF6">
    <property type="entry name" value="TRAFFICKING PROTEIN PARTICLE COMPLEX SUBUNIT 12"/>
    <property type="match status" value="1"/>
</dbReference>
<evidence type="ECO:0000256" key="5">
    <source>
        <dbReference type="ARBA" id="ARBA00022984"/>
    </source>
</evidence>
<gene>
    <name evidence="12" type="ORF">ABB55_01645</name>
</gene>
<dbReference type="PROSITE" id="PS51724">
    <property type="entry name" value="SPOR"/>
    <property type="match status" value="1"/>
</dbReference>
<feature type="domain" description="SPOR" evidence="11">
    <location>
        <begin position="430"/>
        <end position="514"/>
    </location>
</feature>
<dbReference type="Proteomes" id="UP000048984">
    <property type="component" value="Unassembled WGS sequence"/>
</dbReference>
<evidence type="ECO:0000256" key="6">
    <source>
        <dbReference type="ARBA" id="ARBA00023316"/>
    </source>
</evidence>
<feature type="active site" evidence="7">
    <location>
        <position position="93"/>
    </location>
</feature>
<evidence type="ECO:0000256" key="10">
    <source>
        <dbReference type="SAM" id="MobiDB-lite"/>
    </source>
</evidence>
<evidence type="ECO:0000256" key="4">
    <source>
        <dbReference type="ARBA" id="ARBA00022960"/>
    </source>
</evidence>
<dbReference type="SUPFAM" id="SSF56601">
    <property type="entry name" value="beta-lactamase/transpeptidase-like"/>
    <property type="match status" value="1"/>
</dbReference>
<dbReference type="GO" id="GO:0008360">
    <property type="term" value="P:regulation of cell shape"/>
    <property type="evidence" value="ECO:0007669"/>
    <property type="project" value="UniProtKB-KW"/>
</dbReference>
<feature type="compositionally biased region" description="Basic and acidic residues" evidence="10">
    <location>
        <begin position="402"/>
        <end position="426"/>
    </location>
</feature>
<dbReference type="GO" id="GO:0071555">
    <property type="term" value="P:cell wall organization"/>
    <property type="evidence" value="ECO:0007669"/>
    <property type="project" value="UniProtKB-KW"/>
</dbReference>
<dbReference type="STRING" id="665126.ABB55_01645"/>
<name>A0A0P6VW20_9HYPH</name>
<dbReference type="PRINTS" id="PR00725">
    <property type="entry name" value="DADACBPTASE1"/>
</dbReference>
<evidence type="ECO:0000256" key="1">
    <source>
        <dbReference type="ARBA" id="ARBA00007164"/>
    </source>
</evidence>
<keyword evidence="5" id="KW-0573">Peptidoglycan synthesis</keyword>
<dbReference type="Pfam" id="PF05036">
    <property type="entry name" value="SPOR"/>
    <property type="match status" value="1"/>
</dbReference>
<evidence type="ECO:0000256" key="3">
    <source>
        <dbReference type="ARBA" id="ARBA00022801"/>
    </source>
</evidence>
<evidence type="ECO:0000256" key="7">
    <source>
        <dbReference type="PIRSR" id="PIRSR618044-1"/>
    </source>
</evidence>
<evidence type="ECO:0000256" key="2">
    <source>
        <dbReference type="ARBA" id="ARBA00022729"/>
    </source>
</evidence>
<keyword evidence="3" id="KW-0378">Hydrolase</keyword>
<evidence type="ECO:0000259" key="11">
    <source>
        <dbReference type="PROSITE" id="PS51724"/>
    </source>
</evidence>
<keyword evidence="4" id="KW-0133">Cell shape</keyword>
<dbReference type="InterPro" id="IPR012338">
    <property type="entry name" value="Beta-lactam/transpept-like"/>
</dbReference>
<protein>
    <recommendedName>
        <fullName evidence="11">SPOR domain-containing protein</fullName>
    </recommendedName>
</protein>
<sequence>MGESGRYAAFVVDGKTGKVLFSRNADAQRYPASLTKMMTLYVLFEELERGRVKLDTPFEVSAFASNQAPSKLGLRPGDTIEVGDAIRALVTKSANDVAVVIAENLSGSQDAFAARMTRTARRIGMSDTTFRNASGLPNPGQITTAKDMVTLGLALQDRFPDYYRFFSTRAFAWRGGVIGNHNRLLGRVEGIDGIKTGYTQASGFNLVSSIRRDGRHLVAAVMGGPTGRSRDNHMAQLLETYLPSASRGSKTFAINDTGRDDAPAPTRKAGGDKVASIDGTVTRTEERAPIERGAAVAMAKAILLPEAGSRPAYEPISILPPSVGTRTAAASVSAFSMPTLTAAASPAPAPAAPASSSTAVRSAGLTPPGAIPGSTASGYADPRRTVGEREIDAIVTRSVDPAGRKPDPRRAETAKPDAGAKPDPVKSDAASGTKGWMVQIAAVDTESAAKALLTKARGQVGGALSGSHPVAEAVSKGSSTFYRARFAGFADQAAANAACASLKRSNYACLALRQ</sequence>